<dbReference type="AlphaFoldDB" id="A0A7C1FEJ9"/>
<dbReference type="GO" id="GO:0016779">
    <property type="term" value="F:nucleotidyltransferase activity"/>
    <property type="evidence" value="ECO:0007669"/>
    <property type="project" value="UniProtKB-ARBA"/>
</dbReference>
<name>A0A7C1FEJ9_9CHLR</name>
<organism evidence="2">
    <name type="scientific">Caldilinea aerophila</name>
    <dbReference type="NCBI Taxonomy" id="133453"/>
    <lineage>
        <taxon>Bacteria</taxon>
        <taxon>Bacillati</taxon>
        <taxon>Chloroflexota</taxon>
        <taxon>Caldilineae</taxon>
        <taxon>Caldilineales</taxon>
        <taxon>Caldilineaceae</taxon>
        <taxon>Caldilinea</taxon>
    </lineage>
</organism>
<dbReference type="Pfam" id="PF19842">
    <property type="entry name" value="YqeC"/>
    <property type="match status" value="1"/>
</dbReference>
<dbReference type="InterPro" id="IPR029044">
    <property type="entry name" value="Nucleotide-diphossugar_trans"/>
</dbReference>
<dbReference type="PANTHER" id="PTHR43777:SF1">
    <property type="entry name" value="MOLYBDENUM COFACTOR CYTIDYLYLTRANSFERASE"/>
    <property type="match status" value="1"/>
</dbReference>
<feature type="domain" description="MobA-like NTP transferase" evidence="1">
    <location>
        <begin position="278"/>
        <end position="441"/>
    </location>
</feature>
<evidence type="ECO:0000313" key="2">
    <source>
        <dbReference type="EMBL" id="HDX30777.1"/>
    </source>
</evidence>
<dbReference type="CDD" id="cd04182">
    <property type="entry name" value="GT_2_like_f"/>
    <property type="match status" value="1"/>
</dbReference>
<evidence type="ECO:0000259" key="1">
    <source>
        <dbReference type="Pfam" id="PF12804"/>
    </source>
</evidence>
<dbReference type="InterPro" id="IPR025877">
    <property type="entry name" value="MobA-like_NTP_Trfase"/>
</dbReference>
<reference evidence="2" key="1">
    <citation type="journal article" date="2020" name="mSystems">
        <title>Genome- and Community-Level Interaction Insights into Carbon Utilization and Element Cycling Functions of Hydrothermarchaeota in Hydrothermal Sediment.</title>
        <authorList>
            <person name="Zhou Z."/>
            <person name="Liu Y."/>
            <person name="Xu W."/>
            <person name="Pan J."/>
            <person name="Luo Z.H."/>
            <person name="Li M."/>
        </authorList>
    </citation>
    <scope>NUCLEOTIDE SEQUENCE [LARGE SCALE GENOMIC DNA]</scope>
    <source>
        <strain evidence="2">SpSt-289</strain>
    </source>
</reference>
<sequence length="474" mass="50206">MKMPASGVKVMLLHRALRLSASSSGQNTVNVVAFVGGGGKSSAAFRLAAEVAAAGRRAIVAPTTRIAAFQTDWAPAFVEVSGSEIPWDILEQALTRHGYCLLGGPVVGDRRLGLEATQVDLLARRAASLGVAVITVEADGSKMRPVKAPADHEPVLPDATTHLAPVMGMDAIGAALDERKVHRPERVRAALSLPAGATPLLTPSMAAHLLCSPAGGAKGLRPSMRFVPLLNKADTPLRLAYARVVAALLAAQGVSALTTRVGDPAYEPVVERWSQVAVVVLAAGGSVRMQRPKPLIEVEGAPMIVRSVRTALQAAIGPVWVVTGAEAEAVRTALSAWLGDITLVHNPNWQAGQATSVATALHNLPAAIEAVLFMPVDQPFLDPLLLRRLYAAWRVGADLAAPQVEGDLRGAPALFDRRFWNELLTLQGDVGGRRVLASHRDEVAAVPAEARWLIDVDTPEDLQELMRRPFVDEA</sequence>
<dbReference type="NCBIfam" id="TIGR03172">
    <property type="entry name" value="selenium cofactor biosynthesis protein YqeC"/>
    <property type="match status" value="1"/>
</dbReference>
<accession>A0A7C1FEJ9</accession>
<dbReference type="Pfam" id="PF12804">
    <property type="entry name" value="NTP_transf_3"/>
    <property type="match status" value="1"/>
</dbReference>
<protein>
    <submittedName>
        <fullName evidence="2">Putative selenium-dependent hydroxylase accessory protein YqeC</fullName>
    </submittedName>
</protein>
<proteinExistence type="predicted"/>
<dbReference type="InterPro" id="IPR017587">
    <property type="entry name" value="YqeC"/>
</dbReference>
<dbReference type="PANTHER" id="PTHR43777">
    <property type="entry name" value="MOLYBDENUM COFACTOR CYTIDYLYLTRANSFERASE"/>
    <property type="match status" value="1"/>
</dbReference>
<dbReference type="EMBL" id="DSMG01000053">
    <property type="protein sequence ID" value="HDX30777.1"/>
    <property type="molecule type" value="Genomic_DNA"/>
</dbReference>
<comment type="caution">
    <text evidence="2">The sequence shown here is derived from an EMBL/GenBank/DDBJ whole genome shotgun (WGS) entry which is preliminary data.</text>
</comment>
<dbReference type="Gene3D" id="3.90.550.10">
    <property type="entry name" value="Spore Coat Polysaccharide Biosynthesis Protein SpsA, Chain A"/>
    <property type="match status" value="1"/>
</dbReference>
<gene>
    <name evidence="2" type="primary">yqeC</name>
    <name evidence="2" type="ORF">ENQ20_04710</name>
</gene>
<dbReference type="SUPFAM" id="SSF53448">
    <property type="entry name" value="Nucleotide-diphospho-sugar transferases"/>
    <property type="match status" value="1"/>
</dbReference>